<dbReference type="Proteomes" id="UP001499951">
    <property type="component" value="Unassembled WGS sequence"/>
</dbReference>
<protein>
    <recommendedName>
        <fullName evidence="2">Flavinylation-associated cytochrome domain-containing protein</fullName>
    </recommendedName>
</protein>
<keyword evidence="1" id="KW-1133">Transmembrane helix</keyword>
<comment type="caution">
    <text evidence="3">The sequence shown here is derived from an EMBL/GenBank/DDBJ whole genome shotgun (WGS) entry which is preliminary data.</text>
</comment>
<accession>A0ABN1EDQ4</accession>
<keyword evidence="1" id="KW-0472">Membrane</keyword>
<dbReference type="EMBL" id="BAAADD010000003">
    <property type="protein sequence ID" value="GAA0564500.1"/>
    <property type="molecule type" value="Genomic_DNA"/>
</dbReference>
<gene>
    <name evidence="3" type="ORF">GCM10008942_11060</name>
</gene>
<name>A0ABN1EDQ4_9PROT</name>
<feature type="domain" description="Flavinylation-associated cytochrome" evidence="2">
    <location>
        <begin position="9"/>
        <end position="57"/>
    </location>
</feature>
<feature type="transmembrane region" description="Helical" evidence="1">
    <location>
        <begin position="66"/>
        <end position="88"/>
    </location>
</feature>
<sequence>MEFLKKYATPLSIVTSIAVSVTGLMLLFGIRGEVGEIHEWIGVAFVAAMVMHIVRNWPGIKKIMSSLPGMAIVGGLGVVFIALTVMAMPSGSGEGGHGGGPWMVVNRVADVPLSTSAPALGMTADQAVTKLKAAGVPVDGPSDSLAHLAREHGQPLPKLFGLLIKQ</sequence>
<feature type="transmembrane region" description="Helical" evidence="1">
    <location>
        <begin position="37"/>
        <end position="54"/>
    </location>
</feature>
<keyword evidence="1" id="KW-0812">Transmembrane</keyword>
<dbReference type="RefSeq" id="WP_166933785.1">
    <property type="nucleotide sequence ID" value="NZ_BAAADD010000003.1"/>
</dbReference>
<dbReference type="InterPro" id="IPR025517">
    <property type="entry name" value="DUF4405"/>
</dbReference>
<keyword evidence="4" id="KW-1185">Reference proteome</keyword>
<feature type="transmembrane region" description="Helical" evidence="1">
    <location>
        <begin position="7"/>
        <end position="31"/>
    </location>
</feature>
<evidence type="ECO:0000313" key="3">
    <source>
        <dbReference type="EMBL" id="GAA0564500.1"/>
    </source>
</evidence>
<organism evidence="3 4">
    <name type="scientific">Rhizomicrobium electricum</name>
    <dbReference type="NCBI Taxonomy" id="480070"/>
    <lineage>
        <taxon>Bacteria</taxon>
        <taxon>Pseudomonadati</taxon>
        <taxon>Pseudomonadota</taxon>
        <taxon>Alphaproteobacteria</taxon>
        <taxon>Micropepsales</taxon>
        <taxon>Micropepsaceae</taxon>
        <taxon>Rhizomicrobium</taxon>
    </lineage>
</organism>
<evidence type="ECO:0000256" key="1">
    <source>
        <dbReference type="SAM" id="Phobius"/>
    </source>
</evidence>
<evidence type="ECO:0000259" key="2">
    <source>
        <dbReference type="Pfam" id="PF14358"/>
    </source>
</evidence>
<evidence type="ECO:0000313" key="4">
    <source>
        <dbReference type="Proteomes" id="UP001499951"/>
    </source>
</evidence>
<reference evidence="3 4" key="1">
    <citation type="journal article" date="2019" name="Int. J. Syst. Evol. Microbiol.">
        <title>The Global Catalogue of Microorganisms (GCM) 10K type strain sequencing project: providing services to taxonomists for standard genome sequencing and annotation.</title>
        <authorList>
            <consortium name="The Broad Institute Genomics Platform"/>
            <consortium name="The Broad Institute Genome Sequencing Center for Infectious Disease"/>
            <person name="Wu L."/>
            <person name="Ma J."/>
        </authorList>
    </citation>
    <scope>NUCLEOTIDE SEQUENCE [LARGE SCALE GENOMIC DNA]</scope>
    <source>
        <strain evidence="3 4">JCM 15089</strain>
    </source>
</reference>
<dbReference type="Pfam" id="PF14358">
    <property type="entry name" value="DUF4405"/>
    <property type="match status" value="1"/>
</dbReference>
<proteinExistence type="predicted"/>